<proteinExistence type="predicted"/>
<feature type="domain" description="Lipoprotein LpqB N-terminal" evidence="3">
    <location>
        <begin position="67"/>
        <end position="197"/>
    </location>
</feature>
<organism evidence="4 5">
    <name type="scientific">Bifidobacterium callitrichos DSM 23973</name>
    <dbReference type="NCBI Taxonomy" id="1437609"/>
    <lineage>
        <taxon>Bacteria</taxon>
        <taxon>Bacillati</taxon>
        <taxon>Actinomycetota</taxon>
        <taxon>Actinomycetes</taxon>
        <taxon>Bifidobacteriales</taxon>
        <taxon>Bifidobacteriaceae</taxon>
        <taxon>Bifidobacterium</taxon>
    </lineage>
</organism>
<reference evidence="4 5" key="1">
    <citation type="submission" date="2014-03" db="EMBL/GenBank/DDBJ databases">
        <title>Genomics of Bifidobacteria.</title>
        <authorList>
            <person name="Ventura M."/>
            <person name="Milani C."/>
            <person name="Lugli G.A."/>
        </authorList>
    </citation>
    <scope>NUCLEOTIDE SEQUENCE [LARGE SCALE GENOMIC DNA]</scope>
    <source>
        <strain evidence="4 5">DSM 23973</strain>
    </source>
</reference>
<accession>A0A087A9P9</accession>
<keyword evidence="1" id="KW-0732">Signal</keyword>
<dbReference type="AlphaFoldDB" id="A0A087A9P9"/>
<evidence type="ECO:0000256" key="1">
    <source>
        <dbReference type="SAM" id="SignalP"/>
    </source>
</evidence>
<dbReference type="eggNOG" id="COG5401">
    <property type="taxonomic scope" value="Bacteria"/>
</dbReference>
<dbReference type="Pfam" id="PF10647">
    <property type="entry name" value="Gmad1"/>
    <property type="match status" value="1"/>
</dbReference>
<feature type="domain" description="Lipoprotein LpqB C-terminal" evidence="2">
    <location>
        <begin position="391"/>
        <end position="499"/>
    </location>
</feature>
<feature type="chain" id="PRO_5038857516" evidence="1">
    <location>
        <begin position="23"/>
        <end position="630"/>
    </location>
</feature>
<dbReference type="RefSeq" id="WP_238549611.1">
    <property type="nucleotide sequence ID" value="NZ_JDUV01000006.1"/>
</dbReference>
<dbReference type="Proteomes" id="UP000029072">
    <property type="component" value="Unassembled WGS sequence"/>
</dbReference>
<evidence type="ECO:0000313" key="4">
    <source>
        <dbReference type="EMBL" id="KFI55499.1"/>
    </source>
</evidence>
<dbReference type="Pfam" id="PF25976">
    <property type="entry name" value="LpqB_N"/>
    <property type="match status" value="1"/>
</dbReference>
<evidence type="ECO:0000313" key="5">
    <source>
        <dbReference type="Proteomes" id="UP000029072"/>
    </source>
</evidence>
<gene>
    <name evidence="4" type="ORF">BCAL_0756</name>
</gene>
<dbReference type="InterPro" id="IPR018910">
    <property type="entry name" value="LpqB_C"/>
</dbReference>
<evidence type="ECO:0000259" key="2">
    <source>
        <dbReference type="Pfam" id="PF10647"/>
    </source>
</evidence>
<protein>
    <submittedName>
        <fullName evidence="4">Uncharacterized protein</fullName>
    </submittedName>
</protein>
<dbReference type="STRING" id="1437609.BCAL_0756"/>
<feature type="signal peptide" evidence="1">
    <location>
        <begin position="1"/>
        <end position="22"/>
    </location>
</feature>
<dbReference type="EMBL" id="JGYS01000005">
    <property type="protein sequence ID" value="KFI55499.1"/>
    <property type="molecule type" value="Genomic_DNA"/>
</dbReference>
<sequence length="630" mass="66879">MRRNHDMHGVHCVRHCILRAFAAAFAVLALGATTACSSPIGLPTSGAIRATAPVEKQTRRVYTSPEGPAQNDQPEGIVEGFFSAMPAGVQADGYRVAREYLSESASDTWNGDASAIIYDGTPTYSRKAIPRASSVETGALEIDVEMNVIGRLDGQGLFTPTVQGDPTVLSFTMSKESGQWRISGLDDGVVVSSADFEQVFRQVSVYRVDAAGRHLVPDVRWFSWRNWRTQAVRAVLSDGPAWLGEAIRSLDADKVMLAVDSVPMENNKPQVQLTDGFLALSSGERALLAHLIRLTLGDGVVSAPLKLLVDGADYSDIDGGVNLDAQQPSVGIYTLTDGRVVSLDSSSPLRVGETKGFDDARGFAFSSSGGAVLRSDGVVECLKADASSCGVMFSGHAMTSISSGLDGEIWAVSRDGRSLYVSRDGVSREIKPLWLGDEVIHSVAVSPEGARLALAADDGVRLTGIGRDDSQTPSKLSSQATKVSERGDVTMVTFYNDLNLVYVTSAMPTGAAGKEGDRGSAQVAQQAFRQITPGPDAQQRLPDSTVIALASGQIALYRRLAVLDDLGIVRSVSGSLDGSWSIAESQVTALGRNNAGDVTNCAPSGWNGAQFACVWSVGRTGRIRCRRTRS</sequence>
<comment type="caution">
    <text evidence="4">The sequence shown here is derived from an EMBL/GenBank/DDBJ whole genome shotgun (WGS) entry which is preliminary data.</text>
</comment>
<dbReference type="InterPro" id="IPR059026">
    <property type="entry name" value="LpqB_N"/>
</dbReference>
<dbReference type="SUPFAM" id="SSF75011">
    <property type="entry name" value="3-carboxy-cis,cis-mucoante lactonizing enzyme"/>
    <property type="match status" value="1"/>
</dbReference>
<evidence type="ECO:0000259" key="3">
    <source>
        <dbReference type="Pfam" id="PF25976"/>
    </source>
</evidence>
<name>A0A087A9P9_9BIFI</name>